<evidence type="ECO:0000256" key="2">
    <source>
        <dbReference type="ARBA" id="ARBA00023002"/>
    </source>
</evidence>
<name>A0A7R8X2V1_9CRUS</name>
<dbReference type="PANTHER" id="PTHR24321:SF8">
    <property type="entry name" value="ESTRADIOL 17-BETA-DEHYDROGENASE 8-RELATED"/>
    <property type="match status" value="1"/>
</dbReference>
<dbReference type="PRINTS" id="PR00081">
    <property type="entry name" value="GDHRDH"/>
</dbReference>
<accession>A0A7R8X2V1</accession>
<dbReference type="EMBL" id="OB727544">
    <property type="protein sequence ID" value="CAD7239480.1"/>
    <property type="molecule type" value="Genomic_DNA"/>
</dbReference>
<dbReference type="AlphaFoldDB" id="A0A7R8X2V1"/>
<proteinExistence type="inferred from homology"/>
<comment type="similarity">
    <text evidence="1">Belongs to the short-chain dehydrogenases/reductases (SDR) family.</text>
</comment>
<dbReference type="PRINTS" id="PR00080">
    <property type="entry name" value="SDRFAMILY"/>
</dbReference>
<sequence>MKYQLNEMLAAYEKEKRPSAILNIASLAGISGAPTLSMYAAAKHGVVGLTKSAALEYARRGVRINALCPAFARTPMVEDGLLAGSGGAKAAEDGLTRGIPMRRLAEVEEITRSMLWICDPANSFMTGQAVALDGGTSAM</sequence>
<dbReference type="OrthoDB" id="47007at2759"/>
<dbReference type="SUPFAM" id="SSF51735">
    <property type="entry name" value="NAD(P)-binding Rossmann-fold domains"/>
    <property type="match status" value="1"/>
</dbReference>
<dbReference type="PANTHER" id="PTHR24321">
    <property type="entry name" value="DEHYDROGENASES, SHORT CHAIN"/>
    <property type="match status" value="1"/>
</dbReference>
<evidence type="ECO:0000313" key="3">
    <source>
        <dbReference type="EMBL" id="CAD7239480.1"/>
    </source>
</evidence>
<dbReference type="CDD" id="cd05233">
    <property type="entry name" value="SDR_c"/>
    <property type="match status" value="1"/>
</dbReference>
<dbReference type="GO" id="GO:0016491">
    <property type="term" value="F:oxidoreductase activity"/>
    <property type="evidence" value="ECO:0007669"/>
    <property type="project" value="UniProtKB-KW"/>
</dbReference>
<keyword evidence="2" id="KW-0560">Oxidoreductase</keyword>
<dbReference type="Gene3D" id="3.40.50.720">
    <property type="entry name" value="NAD(P)-binding Rossmann-like Domain"/>
    <property type="match status" value="1"/>
</dbReference>
<evidence type="ECO:0000256" key="1">
    <source>
        <dbReference type="ARBA" id="ARBA00006484"/>
    </source>
</evidence>
<dbReference type="InterPro" id="IPR020904">
    <property type="entry name" value="Sc_DH/Rdtase_CS"/>
</dbReference>
<dbReference type="InterPro" id="IPR002347">
    <property type="entry name" value="SDR_fam"/>
</dbReference>
<organism evidence="3">
    <name type="scientific">Cyprideis torosa</name>
    <dbReference type="NCBI Taxonomy" id="163714"/>
    <lineage>
        <taxon>Eukaryota</taxon>
        <taxon>Metazoa</taxon>
        <taxon>Ecdysozoa</taxon>
        <taxon>Arthropoda</taxon>
        <taxon>Crustacea</taxon>
        <taxon>Oligostraca</taxon>
        <taxon>Ostracoda</taxon>
        <taxon>Podocopa</taxon>
        <taxon>Podocopida</taxon>
        <taxon>Cytherocopina</taxon>
        <taxon>Cytheroidea</taxon>
        <taxon>Cytherideidae</taxon>
        <taxon>Cyprideis</taxon>
    </lineage>
</organism>
<dbReference type="InterPro" id="IPR036291">
    <property type="entry name" value="NAD(P)-bd_dom_sf"/>
</dbReference>
<protein>
    <submittedName>
        <fullName evidence="3">Uncharacterized protein</fullName>
    </submittedName>
</protein>
<reference evidence="3" key="1">
    <citation type="submission" date="2020-11" db="EMBL/GenBank/DDBJ databases">
        <authorList>
            <person name="Tran Van P."/>
        </authorList>
    </citation>
    <scope>NUCLEOTIDE SEQUENCE</scope>
</reference>
<dbReference type="Pfam" id="PF13561">
    <property type="entry name" value="adh_short_C2"/>
    <property type="match status" value="1"/>
</dbReference>
<dbReference type="PROSITE" id="PS00061">
    <property type="entry name" value="ADH_SHORT"/>
    <property type="match status" value="1"/>
</dbReference>
<gene>
    <name evidence="3" type="ORF">CTOB1V02_LOCUS17295</name>
</gene>